<dbReference type="Pfam" id="PF03478">
    <property type="entry name" value="Beta-prop_KIB1-4"/>
    <property type="match status" value="1"/>
</dbReference>
<evidence type="ECO:0000259" key="2">
    <source>
        <dbReference type="Pfam" id="PF03478"/>
    </source>
</evidence>
<dbReference type="Proteomes" id="UP001231189">
    <property type="component" value="Unassembled WGS sequence"/>
</dbReference>
<reference evidence="3" key="1">
    <citation type="submission" date="2023-07" db="EMBL/GenBank/DDBJ databases">
        <title>A chromosome-level genome assembly of Lolium multiflorum.</title>
        <authorList>
            <person name="Chen Y."/>
            <person name="Copetti D."/>
            <person name="Kolliker R."/>
            <person name="Studer B."/>
        </authorList>
    </citation>
    <scope>NUCLEOTIDE SEQUENCE</scope>
    <source>
        <strain evidence="3">02402/16</strain>
        <tissue evidence="3">Leaf</tissue>
    </source>
</reference>
<evidence type="ECO:0000313" key="4">
    <source>
        <dbReference type="Proteomes" id="UP001231189"/>
    </source>
</evidence>
<dbReference type="AlphaFoldDB" id="A0AAD8TB52"/>
<keyword evidence="4" id="KW-1185">Reference proteome</keyword>
<name>A0AAD8TB52_LOLMU</name>
<dbReference type="PANTHER" id="PTHR33165:SF63">
    <property type="entry name" value="OS03G0792300 PROTEIN"/>
    <property type="match status" value="1"/>
</dbReference>
<dbReference type="PANTHER" id="PTHR33165">
    <property type="entry name" value="F-BOX DOMAIN CONTAINING PROTEIN-LIKE-RELATED"/>
    <property type="match status" value="1"/>
</dbReference>
<feature type="compositionally biased region" description="Low complexity" evidence="1">
    <location>
        <begin position="457"/>
        <end position="469"/>
    </location>
</feature>
<evidence type="ECO:0000256" key="1">
    <source>
        <dbReference type="SAM" id="MobiDB-lite"/>
    </source>
</evidence>
<dbReference type="EMBL" id="JAUUTY010000002">
    <property type="protein sequence ID" value="KAK1679255.1"/>
    <property type="molecule type" value="Genomic_DNA"/>
</dbReference>
<gene>
    <name evidence="3" type="ORF">QYE76_040103</name>
</gene>
<feature type="domain" description="KIB1-4 beta-propeller" evidence="2">
    <location>
        <begin position="141"/>
        <end position="395"/>
    </location>
</feature>
<proteinExistence type="predicted"/>
<protein>
    <recommendedName>
        <fullName evidence="2">KIB1-4 beta-propeller domain-containing protein</fullName>
    </recommendedName>
</protein>
<dbReference type="SUPFAM" id="SSF81383">
    <property type="entry name" value="F-box domain"/>
    <property type="match status" value="1"/>
</dbReference>
<accession>A0AAD8TB52</accession>
<organism evidence="3 4">
    <name type="scientific">Lolium multiflorum</name>
    <name type="common">Italian ryegrass</name>
    <name type="synonym">Lolium perenne subsp. multiflorum</name>
    <dbReference type="NCBI Taxonomy" id="4521"/>
    <lineage>
        <taxon>Eukaryota</taxon>
        <taxon>Viridiplantae</taxon>
        <taxon>Streptophyta</taxon>
        <taxon>Embryophyta</taxon>
        <taxon>Tracheophyta</taxon>
        <taxon>Spermatophyta</taxon>
        <taxon>Magnoliopsida</taxon>
        <taxon>Liliopsida</taxon>
        <taxon>Poales</taxon>
        <taxon>Poaceae</taxon>
        <taxon>BOP clade</taxon>
        <taxon>Pooideae</taxon>
        <taxon>Poodae</taxon>
        <taxon>Poeae</taxon>
        <taxon>Poeae Chloroplast Group 2 (Poeae type)</taxon>
        <taxon>Loliodinae</taxon>
        <taxon>Loliinae</taxon>
        <taxon>Lolium</taxon>
    </lineage>
</organism>
<sequence>MRSDQGPAIFLSFIPHPRRRKRAPSTTASRILLLLLSGAFPRSQQALRSLRRSKPYLNPTTAAALCRMDWSNLGEGPAGMIAERLLADDVTDYVRFRAVCRPWRQCTADPRAHGILDRRFLPRRWIMLREEAADPDRRRLLNVSTGQCVRAYLPELRGHDVCAPTVEGLLVLLNRTTYAVRLLNPLTRQVADLPPATTLYSLYWRAGMYDADPRLDFKVSAAGLADDAVTVAVLFEEVQTLAIAKPGDKQWTLVEQGISFSPAISFGGRFYCTTDSDINMLDIRDNQPPRLVVAAKISPHLSGIASAMHLLDNDGELLLFSHTMKLRAGEVDNFNGEGRYFMQYNVSRVDFDARNTRTVCDLGGHAVFIGSTRAISVSPLAFPAITNDSVYIGKDHPMIGVHRKVNESISTGAPDSGPDSISGAGSENGIAPARSIRRRPILEPNRIVGNPVPAPSPRARIGRAGASRG</sequence>
<dbReference type="InterPro" id="IPR005174">
    <property type="entry name" value="KIB1-4_b-propeller"/>
</dbReference>
<feature type="region of interest" description="Disordered" evidence="1">
    <location>
        <begin position="409"/>
        <end position="469"/>
    </location>
</feature>
<evidence type="ECO:0000313" key="3">
    <source>
        <dbReference type="EMBL" id="KAK1679255.1"/>
    </source>
</evidence>
<comment type="caution">
    <text evidence="3">The sequence shown here is derived from an EMBL/GenBank/DDBJ whole genome shotgun (WGS) entry which is preliminary data.</text>
</comment>
<dbReference type="InterPro" id="IPR036047">
    <property type="entry name" value="F-box-like_dom_sf"/>
</dbReference>